<accession>A0A2M7T774</accession>
<evidence type="ECO:0000313" key="1">
    <source>
        <dbReference type="EMBL" id="PIZ37709.1"/>
    </source>
</evidence>
<name>A0A2M7T774_9ACTN</name>
<protein>
    <submittedName>
        <fullName evidence="1">Uncharacterized protein</fullName>
    </submittedName>
</protein>
<evidence type="ECO:0000313" key="2">
    <source>
        <dbReference type="Proteomes" id="UP000230956"/>
    </source>
</evidence>
<proteinExistence type="predicted"/>
<dbReference type="Proteomes" id="UP000230956">
    <property type="component" value="Unassembled WGS sequence"/>
</dbReference>
<comment type="caution">
    <text evidence="1">The sequence shown here is derived from an EMBL/GenBank/DDBJ whole genome shotgun (WGS) entry which is preliminary data.</text>
</comment>
<sequence>MRITARPEETKPADLVIVSYLVLTKTARLDSVVVRLDRQGSLKGINMLLRIAIFSSRPSSSYAVGGLIIVV</sequence>
<dbReference type="RefSeq" id="WP_286679104.1">
    <property type="nucleotide sequence ID" value="NZ_MNXI01000128.1"/>
</dbReference>
<dbReference type="EMBL" id="PFNG01000166">
    <property type="protein sequence ID" value="PIZ37709.1"/>
    <property type="molecule type" value="Genomic_DNA"/>
</dbReference>
<reference evidence="2" key="1">
    <citation type="submission" date="2017-09" db="EMBL/GenBank/DDBJ databases">
        <title>Depth-based differentiation of microbial function through sediment-hosted aquifers and enrichment of novel symbionts in the deep terrestrial subsurface.</title>
        <authorList>
            <person name="Probst A.J."/>
            <person name="Ladd B."/>
            <person name="Jarett J.K."/>
            <person name="Geller-Mcgrath D.E."/>
            <person name="Sieber C.M.K."/>
            <person name="Emerson J.B."/>
            <person name="Anantharaman K."/>
            <person name="Thomas B.C."/>
            <person name="Malmstrom R."/>
            <person name="Stieglmeier M."/>
            <person name="Klingl A."/>
            <person name="Woyke T."/>
            <person name="Ryan C.M."/>
            <person name="Banfield J.F."/>
        </authorList>
    </citation>
    <scope>NUCLEOTIDE SEQUENCE [LARGE SCALE GENOMIC DNA]</scope>
</reference>
<gene>
    <name evidence="1" type="ORF">COY37_07065</name>
</gene>
<dbReference type="AlphaFoldDB" id="A0A2M7T774"/>
<organism evidence="1 2">
    <name type="scientific">Candidatus Aquicultor secundus</name>
    <dbReference type="NCBI Taxonomy" id="1973895"/>
    <lineage>
        <taxon>Bacteria</taxon>
        <taxon>Bacillati</taxon>
        <taxon>Actinomycetota</taxon>
        <taxon>Candidatus Aquicultoria</taxon>
        <taxon>Candidatus Aquicultorales</taxon>
        <taxon>Candidatus Aquicultoraceae</taxon>
        <taxon>Candidatus Aquicultor</taxon>
    </lineage>
</organism>